<gene>
    <name evidence="4" type="ORF">BQ4739_LOCUS7463</name>
</gene>
<dbReference type="InterPro" id="IPR029072">
    <property type="entry name" value="YebC-like"/>
</dbReference>
<dbReference type="InterPro" id="IPR026564">
    <property type="entry name" value="Transcrip_reg_TACO1-like_dom3"/>
</dbReference>
<dbReference type="GO" id="GO:0009507">
    <property type="term" value="C:chloroplast"/>
    <property type="evidence" value="ECO:0007669"/>
    <property type="project" value="TreeGrafter"/>
</dbReference>
<evidence type="ECO:0000256" key="1">
    <source>
        <dbReference type="ARBA" id="ARBA00008724"/>
    </source>
</evidence>
<dbReference type="Pfam" id="PF01709">
    <property type="entry name" value="Transcrip_reg"/>
    <property type="match status" value="1"/>
</dbReference>
<evidence type="ECO:0000259" key="3">
    <source>
        <dbReference type="Pfam" id="PF20772"/>
    </source>
</evidence>
<dbReference type="InterPro" id="IPR048300">
    <property type="entry name" value="TACO1_YebC-like_2nd/3rd_dom"/>
</dbReference>
<dbReference type="Gene3D" id="1.10.10.200">
    <property type="match status" value="1"/>
</dbReference>
<dbReference type="STRING" id="3088.A0A383VND3"/>
<dbReference type="PANTHER" id="PTHR12532:SF0">
    <property type="entry name" value="TRANSLATIONAL ACTIVATOR OF CYTOCHROME C OXIDASE 1"/>
    <property type="match status" value="1"/>
</dbReference>
<dbReference type="NCBIfam" id="NF009044">
    <property type="entry name" value="PRK12378.1"/>
    <property type="match status" value="1"/>
</dbReference>
<comment type="similarity">
    <text evidence="1">Belongs to the TACO1 family.</text>
</comment>
<dbReference type="PANTHER" id="PTHR12532">
    <property type="entry name" value="TRANSLATIONAL ACTIVATOR OF CYTOCHROME C OXIDASE 1"/>
    <property type="match status" value="1"/>
</dbReference>
<evidence type="ECO:0000313" key="5">
    <source>
        <dbReference type="Proteomes" id="UP000256970"/>
    </source>
</evidence>
<accession>A0A383VND3</accession>
<keyword evidence="5" id="KW-1185">Reference proteome</keyword>
<dbReference type="SUPFAM" id="SSF75625">
    <property type="entry name" value="YebC-like"/>
    <property type="match status" value="1"/>
</dbReference>
<dbReference type="Gene3D" id="3.30.70.980">
    <property type="match status" value="2"/>
</dbReference>
<dbReference type="HAMAP" id="MF_00693">
    <property type="entry name" value="Transcrip_reg_TACO1"/>
    <property type="match status" value="1"/>
</dbReference>
<dbReference type="Pfam" id="PF20772">
    <property type="entry name" value="TACO1_YebC_N"/>
    <property type="match status" value="1"/>
</dbReference>
<proteinExistence type="inferred from homology"/>
<dbReference type="InterPro" id="IPR017856">
    <property type="entry name" value="Integrase-like_N"/>
</dbReference>
<dbReference type="AlphaFoldDB" id="A0A383VND3"/>
<feature type="domain" description="TACO1/YebC-like N-terminal" evidence="3">
    <location>
        <begin position="4"/>
        <end position="73"/>
    </location>
</feature>
<dbReference type="Proteomes" id="UP000256970">
    <property type="component" value="Unassembled WGS sequence"/>
</dbReference>
<dbReference type="EMBL" id="FNXT01000767">
    <property type="protein sequence ID" value="SZX67037.1"/>
    <property type="molecule type" value="Genomic_DNA"/>
</dbReference>
<evidence type="ECO:0000259" key="2">
    <source>
        <dbReference type="Pfam" id="PF01709"/>
    </source>
</evidence>
<evidence type="ECO:0000313" key="4">
    <source>
        <dbReference type="EMBL" id="SZX67037.1"/>
    </source>
</evidence>
<feature type="domain" description="TACO1/YebC-like second and third" evidence="2">
    <location>
        <begin position="79"/>
        <end position="240"/>
    </location>
</feature>
<sequence>MGRRSAKIALRKGKADAKKAKVYGRIGKKLIQLVKSGGPDPMANSKLGDLLKQAKDLGVPKDIIERNVKKASDAKQGDFQECIYEAYGPGGTGFIIEALTDNVNRTAGDVKSAITKGGGKAADGGSVMFNFMRQGQVLVHGADEDTVFEAAIDAGADDVQPVFDEEGNPTNDFKLFTQVEAFSSAISKLQELGLAVNVEESELVYRGTAEVAVDDASFEKCEALMERLLELDDVDNVYTNCEGLTH</sequence>
<evidence type="ECO:0008006" key="6">
    <source>
        <dbReference type="Google" id="ProtNLM"/>
    </source>
</evidence>
<dbReference type="InterPro" id="IPR002876">
    <property type="entry name" value="Transcrip_reg_TACO1-like"/>
</dbReference>
<reference evidence="4 5" key="1">
    <citation type="submission" date="2016-10" db="EMBL/GenBank/DDBJ databases">
        <authorList>
            <person name="Cai Z."/>
        </authorList>
    </citation>
    <scope>NUCLEOTIDE SEQUENCE [LARGE SCALE GENOMIC DNA]</scope>
</reference>
<name>A0A383VND3_TETOB</name>
<organism evidence="4 5">
    <name type="scientific">Tetradesmus obliquus</name>
    <name type="common">Green alga</name>
    <name type="synonym">Acutodesmus obliquus</name>
    <dbReference type="NCBI Taxonomy" id="3088"/>
    <lineage>
        <taxon>Eukaryota</taxon>
        <taxon>Viridiplantae</taxon>
        <taxon>Chlorophyta</taxon>
        <taxon>core chlorophytes</taxon>
        <taxon>Chlorophyceae</taxon>
        <taxon>CS clade</taxon>
        <taxon>Sphaeropleales</taxon>
        <taxon>Scenedesmaceae</taxon>
        <taxon>Tetradesmus</taxon>
    </lineage>
</organism>
<dbReference type="InterPro" id="IPR049083">
    <property type="entry name" value="TACO1_YebC_N"/>
</dbReference>
<protein>
    <recommendedName>
        <fullName evidence="6">Transcriptional regulatory protein</fullName>
    </recommendedName>
</protein>